<gene>
    <name evidence="6" type="ORF">AVDCRST_MAG16-321</name>
</gene>
<dbReference type="Pfam" id="PF04107">
    <property type="entry name" value="GCS2"/>
    <property type="match status" value="1"/>
</dbReference>
<dbReference type="NCBIfam" id="TIGR02050">
    <property type="entry name" value="gshA_cyan_rel"/>
    <property type="match status" value="1"/>
</dbReference>
<dbReference type="PANTHER" id="PTHR36510">
    <property type="entry name" value="GLUTAMATE--CYSTEINE LIGASE 2-RELATED"/>
    <property type="match status" value="1"/>
</dbReference>
<dbReference type="Gene3D" id="3.30.590.20">
    <property type="match status" value="1"/>
</dbReference>
<organism evidence="6">
    <name type="scientific">uncultured Frankineae bacterium</name>
    <dbReference type="NCBI Taxonomy" id="437475"/>
    <lineage>
        <taxon>Bacteria</taxon>
        <taxon>Bacillati</taxon>
        <taxon>Actinomycetota</taxon>
        <taxon>Actinomycetes</taxon>
        <taxon>Frankiales</taxon>
        <taxon>environmental samples</taxon>
    </lineage>
</organism>
<keyword evidence="1 5" id="KW-0436">Ligase</keyword>
<evidence type="ECO:0000256" key="5">
    <source>
        <dbReference type="HAMAP-Rule" id="MF_01609"/>
    </source>
</evidence>
<keyword evidence="2 5" id="KW-0547">Nucleotide-binding</keyword>
<dbReference type="HAMAP" id="MF_01609">
    <property type="entry name" value="Glu_cys_ligase_2"/>
    <property type="match status" value="1"/>
</dbReference>
<evidence type="ECO:0000256" key="4">
    <source>
        <dbReference type="ARBA" id="ARBA00048819"/>
    </source>
</evidence>
<dbReference type="GO" id="GO:0042398">
    <property type="term" value="P:modified amino acid biosynthetic process"/>
    <property type="evidence" value="ECO:0007669"/>
    <property type="project" value="InterPro"/>
</dbReference>
<dbReference type="EC" id="6.3.2.2" evidence="5"/>
<comment type="catalytic activity">
    <reaction evidence="4 5">
        <text>L-cysteine + L-glutamate + ATP = gamma-L-glutamyl-L-cysteine + ADP + phosphate + H(+)</text>
        <dbReference type="Rhea" id="RHEA:13285"/>
        <dbReference type="ChEBI" id="CHEBI:15378"/>
        <dbReference type="ChEBI" id="CHEBI:29985"/>
        <dbReference type="ChEBI" id="CHEBI:30616"/>
        <dbReference type="ChEBI" id="CHEBI:35235"/>
        <dbReference type="ChEBI" id="CHEBI:43474"/>
        <dbReference type="ChEBI" id="CHEBI:58173"/>
        <dbReference type="ChEBI" id="CHEBI:456216"/>
        <dbReference type="EC" id="6.3.2.2"/>
    </reaction>
</comment>
<dbReference type="InterPro" id="IPR011793">
    <property type="entry name" value="YbdK"/>
</dbReference>
<dbReference type="InterPro" id="IPR006336">
    <property type="entry name" value="GCS2"/>
</dbReference>
<dbReference type="NCBIfam" id="NF010041">
    <property type="entry name" value="PRK13517.1-1"/>
    <property type="match status" value="1"/>
</dbReference>
<dbReference type="GO" id="GO:0004357">
    <property type="term" value="F:glutamate-cysteine ligase activity"/>
    <property type="evidence" value="ECO:0007669"/>
    <property type="project" value="UniProtKB-EC"/>
</dbReference>
<dbReference type="InterPro" id="IPR050141">
    <property type="entry name" value="GCL_type2/YbdK_subfam"/>
</dbReference>
<sequence>MSELTVGVEEEYHLVDAETWQLADAPEVVAEAEKLLGDVARGEISTSQLEVASPVCTSLAEVRATLLRMRRGADEAARAHGCRLLPAATHPTATWRDQELSADPRYVVLSERFGLIALQQLITGTHVHVGVPDPDLVIPVLDRLRPDLPVLLAMTGSSPYWEGADTRCSSFRTHWFAHFPVTGMPEVLGTRAEYDAVVADLVATGVIGDASHLYWDARPSNRFPTIEVRVGDAMPRLDDVVLHTGLVRSLVRTAMDDAVVGRPPVDLRPELAKAARWRAARHGLDDRLVDPRGAGLVPAHDVVRAMLDRLRPDLEEAGEWDEVHALTEDLLARGTSAARQRAVGGSDLTAVTRSVCDELFA</sequence>
<reference evidence="6" key="1">
    <citation type="submission" date="2020-02" db="EMBL/GenBank/DDBJ databases">
        <authorList>
            <person name="Meier V. D."/>
        </authorList>
    </citation>
    <scope>NUCLEOTIDE SEQUENCE</scope>
    <source>
        <strain evidence="6">AVDCRST_MAG16</strain>
    </source>
</reference>
<dbReference type="GO" id="GO:0005524">
    <property type="term" value="F:ATP binding"/>
    <property type="evidence" value="ECO:0007669"/>
    <property type="project" value="UniProtKB-KW"/>
</dbReference>
<comment type="function">
    <text evidence="5">ATP-dependent carboxylate-amine ligase which exhibits weak glutamate--cysteine ligase activity.</text>
</comment>
<dbReference type="EMBL" id="CADCUE010000027">
    <property type="protein sequence ID" value="CAA9313451.1"/>
    <property type="molecule type" value="Genomic_DNA"/>
</dbReference>
<dbReference type="SUPFAM" id="SSF55931">
    <property type="entry name" value="Glutamine synthetase/guanido kinase"/>
    <property type="match status" value="1"/>
</dbReference>
<evidence type="ECO:0000256" key="1">
    <source>
        <dbReference type="ARBA" id="ARBA00022598"/>
    </source>
</evidence>
<dbReference type="PANTHER" id="PTHR36510:SF1">
    <property type="entry name" value="GLUTAMATE--CYSTEINE LIGASE 2-RELATED"/>
    <property type="match status" value="1"/>
</dbReference>
<name>A0A6J4KT40_9ACTN</name>
<evidence type="ECO:0000256" key="3">
    <source>
        <dbReference type="ARBA" id="ARBA00022840"/>
    </source>
</evidence>
<comment type="similarity">
    <text evidence="5">Belongs to the glutamate--cysteine ligase type 2 family. YbdK subfamily.</text>
</comment>
<evidence type="ECO:0000313" key="6">
    <source>
        <dbReference type="EMBL" id="CAA9313451.1"/>
    </source>
</evidence>
<accession>A0A6J4KT40</accession>
<dbReference type="AlphaFoldDB" id="A0A6J4KT40"/>
<keyword evidence="3 5" id="KW-0067">ATP-binding</keyword>
<dbReference type="InterPro" id="IPR014746">
    <property type="entry name" value="Gln_synth/guanido_kin_cat_dom"/>
</dbReference>
<proteinExistence type="inferred from homology"/>
<evidence type="ECO:0000256" key="2">
    <source>
        <dbReference type="ARBA" id="ARBA00022741"/>
    </source>
</evidence>
<protein>
    <recommendedName>
        <fullName evidence="5">Putative glutamate--cysteine ligase 2</fullName>
        <ecNumber evidence="5">6.3.2.2</ecNumber>
    </recommendedName>
    <alternativeName>
        <fullName evidence="5">Gamma-glutamylcysteine synthetase 2</fullName>
        <shortName evidence="5">GCS 2</shortName>
        <shortName evidence="5">Gamma-GCS 2</shortName>
    </alternativeName>
</protein>